<keyword evidence="3" id="KW-1185">Reference proteome</keyword>
<feature type="compositionally biased region" description="Basic and acidic residues" evidence="1">
    <location>
        <begin position="56"/>
        <end position="68"/>
    </location>
</feature>
<feature type="compositionally biased region" description="Polar residues" evidence="1">
    <location>
        <begin position="18"/>
        <end position="54"/>
    </location>
</feature>
<protein>
    <submittedName>
        <fullName evidence="2">Uncharacterized protein</fullName>
    </submittedName>
</protein>
<dbReference type="AlphaFoldDB" id="A0A397SR55"/>
<organism evidence="2 3">
    <name type="scientific">Glomus cerebriforme</name>
    <dbReference type="NCBI Taxonomy" id="658196"/>
    <lineage>
        <taxon>Eukaryota</taxon>
        <taxon>Fungi</taxon>
        <taxon>Fungi incertae sedis</taxon>
        <taxon>Mucoromycota</taxon>
        <taxon>Glomeromycotina</taxon>
        <taxon>Glomeromycetes</taxon>
        <taxon>Glomerales</taxon>
        <taxon>Glomeraceae</taxon>
        <taxon>Glomus</taxon>
    </lineage>
</organism>
<feature type="compositionally biased region" description="Polar residues" evidence="1">
    <location>
        <begin position="185"/>
        <end position="238"/>
    </location>
</feature>
<dbReference type="EMBL" id="QKYT01000364">
    <property type="protein sequence ID" value="RIA86417.1"/>
    <property type="molecule type" value="Genomic_DNA"/>
</dbReference>
<feature type="compositionally biased region" description="Polar residues" evidence="1">
    <location>
        <begin position="139"/>
        <end position="159"/>
    </location>
</feature>
<dbReference type="Proteomes" id="UP000265703">
    <property type="component" value="Unassembled WGS sequence"/>
</dbReference>
<sequence length="381" mass="42017">MDVASICSLPSIDEAISTGASSPKTNATSSINQIESPKNKSTLPPISSLLNPISQHPEKTPPTHHENHTNLLSQPYLQTKPNSVQLTRLESQKSSANNSPSLLNIHSLSLETPPRLQSTQIHPSPPPTTPSLSRSNSNIPLNEQNRSPIIHSSLNTITPESKHSPPESVASLPKSSPLLNPHKPNVSQQYQHGPLQSSYPENSFTHSNTLTPNTLKQTYQQSQWQRQHAQNPQMSPSSQQDAVVAIPPKDTKQDSTIRQQQVMQYNAAIAASGFPSEYHYYRASFEKDVYQSVTRGNERTMADLRKIIDHCALIGQFATQYGEICSRTANSRPDVWPMQPTVPIGVPTEAHVSEMINKAFDVLYVLNALKDEASRRVPVGN</sequence>
<evidence type="ECO:0000256" key="1">
    <source>
        <dbReference type="SAM" id="MobiDB-lite"/>
    </source>
</evidence>
<feature type="region of interest" description="Disordered" evidence="1">
    <location>
        <begin position="14"/>
        <end position="76"/>
    </location>
</feature>
<dbReference type="STRING" id="658196.A0A397SR55"/>
<name>A0A397SR55_9GLOM</name>
<comment type="caution">
    <text evidence="2">The sequence shown here is derived from an EMBL/GenBank/DDBJ whole genome shotgun (WGS) entry which is preliminary data.</text>
</comment>
<feature type="region of interest" description="Disordered" evidence="1">
    <location>
        <begin position="114"/>
        <end position="238"/>
    </location>
</feature>
<proteinExistence type="predicted"/>
<accession>A0A397SR55</accession>
<reference evidence="2 3" key="1">
    <citation type="submission" date="2018-06" db="EMBL/GenBank/DDBJ databases">
        <title>Comparative genomics reveals the genomic features of Rhizophagus irregularis, R. cerebriforme, R. diaphanum and Gigaspora rosea, and their symbiotic lifestyle signature.</title>
        <authorList>
            <person name="Morin E."/>
            <person name="San Clemente H."/>
            <person name="Chen E.C.H."/>
            <person name="De La Providencia I."/>
            <person name="Hainaut M."/>
            <person name="Kuo A."/>
            <person name="Kohler A."/>
            <person name="Murat C."/>
            <person name="Tang N."/>
            <person name="Roy S."/>
            <person name="Loubradou J."/>
            <person name="Henrissat B."/>
            <person name="Grigoriev I.V."/>
            <person name="Corradi N."/>
            <person name="Roux C."/>
            <person name="Martin F.M."/>
        </authorList>
    </citation>
    <scope>NUCLEOTIDE SEQUENCE [LARGE SCALE GENOMIC DNA]</scope>
    <source>
        <strain evidence="2 3">DAOM 227022</strain>
    </source>
</reference>
<gene>
    <name evidence="2" type="ORF">C1645_330703</name>
</gene>
<dbReference type="OrthoDB" id="2162994at2759"/>
<evidence type="ECO:0000313" key="3">
    <source>
        <dbReference type="Proteomes" id="UP000265703"/>
    </source>
</evidence>
<evidence type="ECO:0000313" key="2">
    <source>
        <dbReference type="EMBL" id="RIA86417.1"/>
    </source>
</evidence>